<protein>
    <submittedName>
        <fullName evidence="1">Uncharacterized protein</fullName>
    </submittedName>
</protein>
<dbReference type="EMBL" id="JAVRJZ010003086">
    <property type="protein sequence ID" value="KAK2701608.1"/>
    <property type="molecule type" value="Genomic_DNA"/>
</dbReference>
<name>A0AA88KQT0_ARTSF</name>
<gene>
    <name evidence="1" type="ORF">QYM36_019751</name>
</gene>
<accession>A0AA88KQT0</accession>
<evidence type="ECO:0000313" key="1">
    <source>
        <dbReference type="EMBL" id="KAK2701608.1"/>
    </source>
</evidence>
<sequence length="126" mass="14160">MCRYHLDILALSKVRWTGSREKQIDNHSTILYSGTKSRHEQGTAILPKILVERFTGRQAKLSVVVYYAPTNVAEDETKEEFNHTLQAVVNNIPEHDIMCVLGNLYNIVGNNESHCPQALGKHGLCA</sequence>
<evidence type="ECO:0000313" key="2">
    <source>
        <dbReference type="Proteomes" id="UP001187531"/>
    </source>
</evidence>
<dbReference type="AlphaFoldDB" id="A0AA88KQT0"/>
<reference evidence="1" key="1">
    <citation type="submission" date="2023-07" db="EMBL/GenBank/DDBJ databases">
        <title>Chromosome-level genome assembly of Artemia franciscana.</title>
        <authorList>
            <person name="Jo E."/>
        </authorList>
    </citation>
    <scope>NUCLEOTIDE SEQUENCE</scope>
    <source>
        <tissue evidence="1">Whole body</tissue>
    </source>
</reference>
<dbReference type="Proteomes" id="UP001187531">
    <property type="component" value="Unassembled WGS sequence"/>
</dbReference>
<proteinExistence type="predicted"/>
<keyword evidence="2" id="KW-1185">Reference proteome</keyword>
<comment type="caution">
    <text evidence="1">The sequence shown here is derived from an EMBL/GenBank/DDBJ whole genome shotgun (WGS) entry which is preliminary data.</text>
</comment>
<organism evidence="1 2">
    <name type="scientific">Artemia franciscana</name>
    <name type="common">Brine shrimp</name>
    <name type="synonym">Artemia sanfranciscana</name>
    <dbReference type="NCBI Taxonomy" id="6661"/>
    <lineage>
        <taxon>Eukaryota</taxon>
        <taxon>Metazoa</taxon>
        <taxon>Ecdysozoa</taxon>
        <taxon>Arthropoda</taxon>
        <taxon>Crustacea</taxon>
        <taxon>Branchiopoda</taxon>
        <taxon>Anostraca</taxon>
        <taxon>Artemiidae</taxon>
        <taxon>Artemia</taxon>
    </lineage>
</organism>